<protein>
    <recommendedName>
        <fullName evidence="3">Ubiquitin-like protease family profile domain-containing protein</fullName>
    </recommendedName>
</protein>
<gene>
    <name evidence="1" type="ORF">PEVE_00032445</name>
</gene>
<sequence length="98" mass="11253">MKEIDCGVYTCSFAKQYLSDCNSPVAYEGGDFRNEMVGDLFELAASNKCCGCQVTLLVNIKMQKKCHRKRNLTWRCKVLDFNTATTYSLRWQLHVPCN</sequence>
<dbReference type="EMBL" id="CALNXI010000472">
    <property type="protein sequence ID" value="CAH3027801.1"/>
    <property type="molecule type" value="Genomic_DNA"/>
</dbReference>
<evidence type="ECO:0000313" key="1">
    <source>
        <dbReference type="EMBL" id="CAH3027801.1"/>
    </source>
</evidence>
<dbReference type="Proteomes" id="UP001159427">
    <property type="component" value="Unassembled WGS sequence"/>
</dbReference>
<evidence type="ECO:0008006" key="3">
    <source>
        <dbReference type="Google" id="ProtNLM"/>
    </source>
</evidence>
<reference evidence="1 2" key="1">
    <citation type="submission" date="2022-05" db="EMBL/GenBank/DDBJ databases">
        <authorList>
            <consortium name="Genoscope - CEA"/>
            <person name="William W."/>
        </authorList>
    </citation>
    <scope>NUCLEOTIDE SEQUENCE [LARGE SCALE GENOMIC DNA]</scope>
</reference>
<evidence type="ECO:0000313" key="2">
    <source>
        <dbReference type="Proteomes" id="UP001159427"/>
    </source>
</evidence>
<accession>A0ABN8MIF8</accession>
<comment type="caution">
    <text evidence="1">The sequence shown here is derived from an EMBL/GenBank/DDBJ whole genome shotgun (WGS) entry which is preliminary data.</text>
</comment>
<name>A0ABN8MIF8_9CNID</name>
<organism evidence="1 2">
    <name type="scientific">Porites evermanni</name>
    <dbReference type="NCBI Taxonomy" id="104178"/>
    <lineage>
        <taxon>Eukaryota</taxon>
        <taxon>Metazoa</taxon>
        <taxon>Cnidaria</taxon>
        <taxon>Anthozoa</taxon>
        <taxon>Hexacorallia</taxon>
        <taxon>Scleractinia</taxon>
        <taxon>Fungiina</taxon>
        <taxon>Poritidae</taxon>
        <taxon>Porites</taxon>
    </lineage>
</organism>
<keyword evidence="2" id="KW-1185">Reference proteome</keyword>
<proteinExistence type="predicted"/>